<dbReference type="EnsemblProtists" id="EOD30831">
    <property type="protein sequence ID" value="EOD30831"/>
    <property type="gene ID" value="EMIHUDRAFT_442376"/>
</dbReference>
<dbReference type="GeneID" id="17276105"/>
<accession>A0A0D3K4Z6</accession>
<evidence type="ECO:0000313" key="3">
    <source>
        <dbReference type="Proteomes" id="UP000013827"/>
    </source>
</evidence>
<dbReference type="Proteomes" id="UP000013827">
    <property type="component" value="Unassembled WGS sequence"/>
</dbReference>
<feature type="region of interest" description="Disordered" evidence="1">
    <location>
        <begin position="40"/>
        <end position="88"/>
    </location>
</feature>
<evidence type="ECO:0000313" key="2">
    <source>
        <dbReference type="EnsemblProtists" id="EOD30831"/>
    </source>
</evidence>
<reference evidence="3" key="1">
    <citation type="journal article" date="2013" name="Nature">
        <title>Pan genome of the phytoplankton Emiliania underpins its global distribution.</title>
        <authorList>
            <person name="Read B.A."/>
            <person name="Kegel J."/>
            <person name="Klute M.J."/>
            <person name="Kuo A."/>
            <person name="Lefebvre S.C."/>
            <person name="Maumus F."/>
            <person name="Mayer C."/>
            <person name="Miller J."/>
            <person name="Monier A."/>
            <person name="Salamov A."/>
            <person name="Young J."/>
            <person name="Aguilar M."/>
            <person name="Claverie J.M."/>
            <person name="Frickenhaus S."/>
            <person name="Gonzalez K."/>
            <person name="Herman E.K."/>
            <person name="Lin Y.C."/>
            <person name="Napier J."/>
            <person name="Ogata H."/>
            <person name="Sarno A.F."/>
            <person name="Shmutz J."/>
            <person name="Schroeder D."/>
            <person name="de Vargas C."/>
            <person name="Verret F."/>
            <person name="von Dassow P."/>
            <person name="Valentin K."/>
            <person name="Van de Peer Y."/>
            <person name="Wheeler G."/>
            <person name="Dacks J.B."/>
            <person name="Delwiche C.F."/>
            <person name="Dyhrman S.T."/>
            <person name="Glockner G."/>
            <person name="John U."/>
            <person name="Richards T."/>
            <person name="Worden A.Z."/>
            <person name="Zhang X."/>
            <person name="Grigoriev I.V."/>
            <person name="Allen A.E."/>
            <person name="Bidle K."/>
            <person name="Borodovsky M."/>
            <person name="Bowler C."/>
            <person name="Brownlee C."/>
            <person name="Cock J.M."/>
            <person name="Elias M."/>
            <person name="Gladyshev V.N."/>
            <person name="Groth M."/>
            <person name="Guda C."/>
            <person name="Hadaegh A."/>
            <person name="Iglesias-Rodriguez M.D."/>
            <person name="Jenkins J."/>
            <person name="Jones B.M."/>
            <person name="Lawson T."/>
            <person name="Leese F."/>
            <person name="Lindquist E."/>
            <person name="Lobanov A."/>
            <person name="Lomsadze A."/>
            <person name="Malik S.B."/>
            <person name="Marsh M.E."/>
            <person name="Mackinder L."/>
            <person name="Mock T."/>
            <person name="Mueller-Roeber B."/>
            <person name="Pagarete A."/>
            <person name="Parker M."/>
            <person name="Probert I."/>
            <person name="Quesneville H."/>
            <person name="Raines C."/>
            <person name="Rensing S.A."/>
            <person name="Riano-Pachon D.M."/>
            <person name="Richier S."/>
            <person name="Rokitta S."/>
            <person name="Shiraiwa Y."/>
            <person name="Soanes D.M."/>
            <person name="van der Giezen M."/>
            <person name="Wahlund T.M."/>
            <person name="Williams B."/>
            <person name="Wilson W."/>
            <person name="Wolfe G."/>
            <person name="Wurch L.L."/>
        </authorList>
    </citation>
    <scope>NUCLEOTIDE SEQUENCE</scope>
</reference>
<dbReference type="PaxDb" id="2903-EOD30831"/>
<evidence type="ECO:0000256" key="1">
    <source>
        <dbReference type="SAM" id="MobiDB-lite"/>
    </source>
</evidence>
<keyword evidence="3" id="KW-1185">Reference proteome</keyword>
<organism evidence="2 3">
    <name type="scientific">Emiliania huxleyi (strain CCMP1516)</name>
    <dbReference type="NCBI Taxonomy" id="280463"/>
    <lineage>
        <taxon>Eukaryota</taxon>
        <taxon>Haptista</taxon>
        <taxon>Haptophyta</taxon>
        <taxon>Prymnesiophyceae</taxon>
        <taxon>Isochrysidales</taxon>
        <taxon>Noelaerhabdaceae</taxon>
        <taxon>Emiliania</taxon>
    </lineage>
</organism>
<feature type="region of interest" description="Disordered" evidence="1">
    <location>
        <begin position="1"/>
        <end position="21"/>
    </location>
</feature>
<feature type="compositionally biased region" description="Polar residues" evidence="1">
    <location>
        <begin position="52"/>
        <end position="83"/>
    </location>
</feature>
<sequence length="109" mass="11375">MADFSQPLPGTAGALDNNGSVKETLKSVLTREFWRNAAESLSSEKALPASQLPRSSRHIPSSTHSPTVAPTVALTRTRSSHSPRCQGAAVSHTCKVGAQPARVLQAGTG</sequence>
<dbReference type="AlphaFoldDB" id="A0A0D3K4Z6"/>
<reference evidence="2" key="2">
    <citation type="submission" date="2024-10" db="UniProtKB">
        <authorList>
            <consortium name="EnsemblProtists"/>
        </authorList>
    </citation>
    <scope>IDENTIFICATION</scope>
</reference>
<dbReference type="HOGENOM" id="CLU_2188958_0_0_1"/>
<protein>
    <submittedName>
        <fullName evidence="2">Uncharacterized protein</fullName>
    </submittedName>
</protein>
<proteinExistence type="predicted"/>
<dbReference type="RefSeq" id="XP_005783260.1">
    <property type="nucleotide sequence ID" value="XM_005783203.1"/>
</dbReference>
<name>A0A0D3K4Z6_EMIH1</name>
<dbReference type="KEGG" id="ehx:EMIHUDRAFT_442376"/>